<feature type="transmembrane region" description="Helical" evidence="12">
    <location>
        <begin position="21"/>
        <end position="41"/>
    </location>
</feature>
<evidence type="ECO:0000313" key="14">
    <source>
        <dbReference type="Proteomes" id="UP000261500"/>
    </source>
</evidence>
<keyword evidence="5 12" id="KW-0812">Transmembrane</keyword>
<reference evidence="13" key="2">
    <citation type="submission" date="2025-09" db="UniProtKB">
        <authorList>
            <consortium name="Ensembl"/>
        </authorList>
    </citation>
    <scope>IDENTIFICATION</scope>
</reference>
<keyword evidence="3" id="KW-0328">Glycosyltransferase</keyword>
<comment type="subcellular location">
    <subcellularLocation>
        <location evidence="1">Golgi apparatus membrane</location>
        <topology evidence="1">Single-pass type II membrane protein</topology>
    </subcellularLocation>
</comment>
<evidence type="ECO:0000256" key="10">
    <source>
        <dbReference type="ARBA" id="ARBA00023157"/>
    </source>
</evidence>
<dbReference type="Proteomes" id="UP000261500">
    <property type="component" value="Unplaced"/>
</dbReference>
<dbReference type="FunFam" id="3.90.1480.20:FF:000015">
    <property type="entry name" value="Lactosylceramide alpha-2,3-sialyltransferase"/>
    <property type="match status" value="1"/>
</dbReference>
<evidence type="ECO:0000256" key="2">
    <source>
        <dbReference type="ARBA" id="ARBA00006003"/>
    </source>
</evidence>
<dbReference type="GO" id="GO:0097503">
    <property type="term" value="P:sialylation"/>
    <property type="evidence" value="ECO:0007669"/>
    <property type="project" value="TreeGrafter"/>
</dbReference>
<organism evidence="13 14">
    <name type="scientific">Poecilia latipinna</name>
    <name type="common">sailfin molly</name>
    <dbReference type="NCBI Taxonomy" id="48699"/>
    <lineage>
        <taxon>Eukaryota</taxon>
        <taxon>Metazoa</taxon>
        <taxon>Chordata</taxon>
        <taxon>Craniata</taxon>
        <taxon>Vertebrata</taxon>
        <taxon>Euteleostomi</taxon>
        <taxon>Actinopterygii</taxon>
        <taxon>Neopterygii</taxon>
        <taxon>Teleostei</taxon>
        <taxon>Neoteleostei</taxon>
        <taxon>Acanthomorphata</taxon>
        <taxon>Ovalentaria</taxon>
        <taxon>Atherinomorphae</taxon>
        <taxon>Cyprinodontiformes</taxon>
        <taxon>Poeciliidae</taxon>
        <taxon>Poeciliinae</taxon>
        <taxon>Poecilia</taxon>
    </lineage>
</organism>
<accession>A0A3B3W2U9</accession>
<keyword evidence="11" id="KW-0325">Glycoprotein</keyword>
<evidence type="ECO:0000256" key="9">
    <source>
        <dbReference type="ARBA" id="ARBA00023136"/>
    </source>
</evidence>
<keyword evidence="9 12" id="KW-0472">Membrane</keyword>
<dbReference type="PANTHER" id="PTHR46032">
    <property type="entry name" value="ALPHA-2,3-SIALYLTRANSFERASE ST3GAL I ISOFORM X1"/>
    <property type="match status" value="1"/>
</dbReference>
<dbReference type="GO" id="GO:0003836">
    <property type="term" value="F:beta-galactoside (CMP) alpha-2,3-sialyltransferase activity"/>
    <property type="evidence" value="ECO:0007669"/>
    <property type="project" value="TreeGrafter"/>
</dbReference>
<dbReference type="InterPro" id="IPR038578">
    <property type="entry name" value="GT29-like_sf"/>
</dbReference>
<dbReference type="InterPro" id="IPR051757">
    <property type="entry name" value="Beta-gal_alpha2-3_sialyltrans"/>
</dbReference>
<sequence length="342" mass="39361">MCFFLFFLFPLLRMRVQFKMLIAPLAVTTIGMFLTASYSGWIELKMPSSCRCEKCFSEEDVFLNQHLNRSIEPFLSATTKLTEDEYDWWRHLQSSTHNFSYFEATLDKLFKIISPTPVLEKPKTEGCRTCAVVGNSVNLKGSRYGPLIDFQDIVIRINYGPTKGFEEDVGSRTTHRVMYPESGSILDNSTHLVMFIFKIEDLEWLLRSFPTGTSGNPNKRLCVMVLNPAFMKYVHQKWLGKKGRYPSTGFMTLISALHICDEVHVFGFGADSNGSWSHYWQPMKSKEFKTGPHPGKQEYAAIDKLANENTIYFYKGNLIFPEMRSLVFFSPKKLEGKKRSSE</sequence>
<evidence type="ECO:0000313" key="13">
    <source>
        <dbReference type="Ensembl" id="ENSPLAP00000031756.1"/>
    </source>
</evidence>
<evidence type="ECO:0000256" key="5">
    <source>
        <dbReference type="ARBA" id="ARBA00022692"/>
    </source>
</evidence>
<dbReference type="PANTHER" id="PTHR46032:SF6">
    <property type="entry name" value="CMP-N-ACETYLNEURAMINATE-BETA-GALACTOSAMIDE-ALPHA-2,3-SIALYLTRANSFERASE 1"/>
    <property type="match status" value="1"/>
</dbReference>
<dbReference type="GO" id="GO:0000139">
    <property type="term" value="C:Golgi membrane"/>
    <property type="evidence" value="ECO:0007669"/>
    <property type="project" value="UniProtKB-SubCell"/>
</dbReference>
<evidence type="ECO:0000256" key="6">
    <source>
        <dbReference type="ARBA" id="ARBA00022968"/>
    </source>
</evidence>
<dbReference type="InterPro" id="IPR001675">
    <property type="entry name" value="Glyco_trans_29"/>
</dbReference>
<evidence type="ECO:0000256" key="7">
    <source>
        <dbReference type="ARBA" id="ARBA00022989"/>
    </source>
</evidence>
<evidence type="ECO:0000256" key="8">
    <source>
        <dbReference type="ARBA" id="ARBA00023034"/>
    </source>
</evidence>
<evidence type="ECO:0000256" key="11">
    <source>
        <dbReference type="ARBA" id="ARBA00023180"/>
    </source>
</evidence>
<evidence type="ECO:0000256" key="3">
    <source>
        <dbReference type="ARBA" id="ARBA00022676"/>
    </source>
</evidence>
<keyword evidence="10" id="KW-1015">Disulfide bond</keyword>
<dbReference type="Pfam" id="PF00777">
    <property type="entry name" value="Glyco_transf_29"/>
    <property type="match status" value="1"/>
</dbReference>
<keyword evidence="7 12" id="KW-1133">Transmembrane helix</keyword>
<keyword evidence="14" id="KW-1185">Reference proteome</keyword>
<protein>
    <submittedName>
        <fullName evidence="13">CMP-N-acetylneuraminate-beta-galactosamide-alpha-2,3-sialyltransferase 1-like</fullName>
    </submittedName>
</protein>
<keyword evidence="6" id="KW-0735">Signal-anchor</keyword>
<evidence type="ECO:0000256" key="12">
    <source>
        <dbReference type="SAM" id="Phobius"/>
    </source>
</evidence>
<dbReference type="STRING" id="48699.ENSPLAP00000031756"/>
<dbReference type="Gene3D" id="3.90.1480.20">
    <property type="entry name" value="Glycosyl transferase family 29"/>
    <property type="match status" value="1"/>
</dbReference>
<keyword evidence="8" id="KW-0333">Golgi apparatus</keyword>
<dbReference type="AlphaFoldDB" id="A0A3B3W2U9"/>
<name>A0A3B3W2U9_9TELE</name>
<comment type="similarity">
    <text evidence="2">Belongs to the glycosyltransferase 29 family.</text>
</comment>
<evidence type="ECO:0000256" key="1">
    <source>
        <dbReference type="ARBA" id="ARBA00004323"/>
    </source>
</evidence>
<keyword evidence="4" id="KW-0808">Transferase</keyword>
<reference evidence="13" key="1">
    <citation type="submission" date="2025-08" db="UniProtKB">
        <authorList>
            <consortium name="Ensembl"/>
        </authorList>
    </citation>
    <scope>IDENTIFICATION</scope>
</reference>
<evidence type="ECO:0000256" key="4">
    <source>
        <dbReference type="ARBA" id="ARBA00022679"/>
    </source>
</evidence>
<proteinExistence type="inferred from homology"/>
<dbReference type="Ensembl" id="ENSPLAT00000028672.1">
    <property type="protein sequence ID" value="ENSPLAP00000031756.1"/>
    <property type="gene ID" value="ENSPLAG00000023896.1"/>
</dbReference>
<dbReference type="GeneTree" id="ENSGT00940000154725"/>